<comment type="function">
    <text evidence="10">Catalyzes the reversible formation of acyl-phosphate (acyl-PO(4)) from acyl-[acyl-carrier-protein] (acyl-ACP). This enzyme utilizes acyl-ACP as fatty acyl donor, but not acyl-CoA.</text>
</comment>
<evidence type="ECO:0000256" key="4">
    <source>
        <dbReference type="ARBA" id="ARBA00022679"/>
    </source>
</evidence>
<proteinExistence type="inferred from homology"/>
<evidence type="ECO:0000256" key="3">
    <source>
        <dbReference type="ARBA" id="ARBA00022516"/>
    </source>
</evidence>
<evidence type="ECO:0000256" key="8">
    <source>
        <dbReference type="ARBA" id="ARBA00024069"/>
    </source>
</evidence>
<dbReference type="PANTHER" id="PTHR30100:SF1">
    <property type="entry name" value="PHOSPHATE ACYLTRANSFERASE"/>
    <property type="match status" value="1"/>
</dbReference>
<keyword evidence="6 10" id="KW-0594">Phospholipid biosynthesis</keyword>
<comment type="pathway">
    <text evidence="10">Lipid metabolism; phospholipid metabolism.</text>
</comment>
<dbReference type="AlphaFoldDB" id="A0A212KCF7"/>
<evidence type="ECO:0000256" key="5">
    <source>
        <dbReference type="ARBA" id="ARBA00023098"/>
    </source>
</evidence>
<evidence type="ECO:0000313" key="11">
    <source>
        <dbReference type="EMBL" id="SBW09337.1"/>
    </source>
</evidence>
<accession>A0A212KCF7</accession>
<dbReference type="GO" id="GO:0006633">
    <property type="term" value="P:fatty acid biosynthetic process"/>
    <property type="evidence" value="ECO:0007669"/>
    <property type="project" value="UniProtKB-UniRule"/>
</dbReference>
<reference evidence="11" key="1">
    <citation type="submission" date="2016-04" db="EMBL/GenBank/DDBJ databases">
        <authorList>
            <person name="Evans L.H."/>
            <person name="Alamgir A."/>
            <person name="Owens N."/>
            <person name="Weber N.D."/>
            <person name="Virtaneva K."/>
            <person name="Barbian K."/>
            <person name="Babar A."/>
            <person name="Rosenke K."/>
        </authorList>
    </citation>
    <scope>NUCLEOTIDE SEQUENCE</scope>
    <source>
        <strain evidence="11">86</strain>
    </source>
</reference>
<dbReference type="Pfam" id="PF02504">
    <property type="entry name" value="FA_synthesis"/>
    <property type="match status" value="1"/>
</dbReference>
<evidence type="ECO:0000256" key="7">
    <source>
        <dbReference type="ARBA" id="ARBA00023264"/>
    </source>
</evidence>
<dbReference type="SUPFAM" id="SSF53659">
    <property type="entry name" value="Isocitrate/Isopropylmalate dehydrogenase-like"/>
    <property type="match status" value="1"/>
</dbReference>
<sequence>MPRDAPVIAVDVMGGDFGPSVCVPGAVDAARAGNFRILLVGRNDAVAAELAKLDLAGVDVDIVHAEDVVEMDEKPSDILRRKKDASIQVACRLVKEGRADGVVSPGHSGATVACGMFIMGRIPGVERPALASIMPTEKSPMVLLDVGANVDCKPHHLLQFGLMANAFARDMLDLAVPRLGLLSIGEEEGKGNTLVKETYELLKLVQNLNFVGNVEGRDIFTGDVDVIVCDGFVGNVALKLSEGLATSIARILKRELLGSTVAKLGAFLSKGAFKRFSRFVDYAEYGGAPLLGLNGIAVVAHGRSNVKAVASATRMAATFVRKGTYERLVEAISLNEELTRYGKAIK</sequence>
<keyword evidence="2 10" id="KW-0963">Cytoplasm</keyword>
<keyword evidence="3 10" id="KW-0444">Lipid biosynthesis</keyword>
<organism evidence="11">
    <name type="scientific">uncultured delta proteobacterium</name>
    <dbReference type="NCBI Taxonomy" id="34034"/>
    <lineage>
        <taxon>Bacteria</taxon>
        <taxon>Deltaproteobacteria</taxon>
        <taxon>environmental samples</taxon>
    </lineage>
</organism>
<dbReference type="EMBL" id="FLUQ01000005">
    <property type="protein sequence ID" value="SBW09337.1"/>
    <property type="molecule type" value="Genomic_DNA"/>
</dbReference>
<comment type="subcellular location">
    <subcellularLocation>
        <location evidence="10">Cytoplasm</location>
    </subcellularLocation>
    <text evidence="10">Associated with the membrane possibly through PlsY.</text>
</comment>
<comment type="similarity">
    <text evidence="10">Belongs to the PlsX family.</text>
</comment>
<dbReference type="GO" id="GO:0005737">
    <property type="term" value="C:cytoplasm"/>
    <property type="evidence" value="ECO:0007669"/>
    <property type="project" value="UniProtKB-SubCell"/>
</dbReference>
<evidence type="ECO:0000256" key="10">
    <source>
        <dbReference type="HAMAP-Rule" id="MF_00019"/>
    </source>
</evidence>
<dbReference type="UniPathway" id="UPA00085"/>
<evidence type="ECO:0000256" key="1">
    <source>
        <dbReference type="ARBA" id="ARBA00001232"/>
    </source>
</evidence>
<comment type="subunit">
    <text evidence="9 10">Homodimer. Probably interacts with PlsY.</text>
</comment>
<name>A0A212KCF7_9DELT</name>
<dbReference type="PIRSF" id="PIRSF002465">
    <property type="entry name" value="Phsphlp_syn_PlsX"/>
    <property type="match status" value="1"/>
</dbReference>
<evidence type="ECO:0000256" key="9">
    <source>
        <dbReference type="ARBA" id="ARBA00046608"/>
    </source>
</evidence>
<keyword evidence="7 10" id="KW-1208">Phospholipid metabolism</keyword>
<gene>
    <name evidence="10 11" type="primary">plsX</name>
    <name evidence="11" type="ORF">KL86DPRO_50139</name>
</gene>
<keyword evidence="11" id="KW-0012">Acyltransferase</keyword>
<dbReference type="HAMAP" id="MF_00019">
    <property type="entry name" value="PlsX"/>
    <property type="match status" value="1"/>
</dbReference>
<keyword evidence="4 10" id="KW-0808">Transferase</keyword>
<comment type="catalytic activity">
    <reaction evidence="1 10">
        <text>a fatty acyl-[ACP] + phosphate = an acyl phosphate + holo-[ACP]</text>
        <dbReference type="Rhea" id="RHEA:42292"/>
        <dbReference type="Rhea" id="RHEA-COMP:9685"/>
        <dbReference type="Rhea" id="RHEA-COMP:14125"/>
        <dbReference type="ChEBI" id="CHEBI:43474"/>
        <dbReference type="ChEBI" id="CHEBI:59918"/>
        <dbReference type="ChEBI" id="CHEBI:64479"/>
        <dbReference type="ChEBI" id="CHEBI:138651"/>
        <dbReference type="EC" id="2.3.1.274"/>
    </reaction>
</comment>
<dbReference type="GO" id="GO:0043811">
    <property type="term" value="F:phosphate:acyl-[acyl carrier protein] acyltransferase activity"/>
    <property type="evidence" value="ECO:0007669"/>
    <property type="project" value="UniProtKB-UniRule"/>
</dbReference>
<dbReference type="InterPro" id="IPR003664">
    <property type="entry name" value="FA_synthesis"/>
</dbReference>
<keyword evidence="5 10" id="KW-0443">Lipid metabolism</keyword>
<dbReference type="PANTHER" id="PTHR30100">
    <property type="entry name" value="FATTY ACID/PHOSPHOLIPID SYNTHESIS PROTEIN PLSX"/>
    <property type="match status" value="1"/>
</dbReference>
<dbReference type="Gene3D" id="3.40.718.10">
    <property type="entry name" value="Isopropylmalate Dehydrogenase"/>
    <property type="match status" value="1"/>
</dbReference>
<protein>
    <recommendedName>
        <fullName evidence="8 10">Phosphate acyltransferase</fullName>
        <ecNumber evidence="8 10">2.3.1.274</ecNumber>
    </recommendedName>
    <alternativeName>
        <fullName evidence="10">Acyl-ACP phosphotransacylase</fullName>
    </alternativeName>
    <alternativeName>
        <fullName evidence="10">Acyl-[acyl-carrier-protein]--phosphate acyltransferase</fullName>
    </alternativeName>
    <alternativeName>
        <fullName evidence="10">Phosphate-acyl-ACP acyltransferase</fullName>
    </alternativeName>
</protein>
<dbReference type="GO" id="GO:0008654">
    <property type="term" value="P:phospholipid biosynthetic process"/>
    <property type="evidence" value="ECO:0007669"/>
    <property type="project" value="UniProtKB-KW"/>
</dbReference>
<dbReference type="InterPro" id="IPR012281">
    <property type="entry name" value="Phospholipid_synth_PlsX-like"/>
</dbReference>
<evidence type="ECO:0000256" key="2">
    <source>
        <dbReference type="ARBA" id="ARBA00022490"/>
    </source>
</evidence>
<evidence type="ECO:0000256" key="6">
    <source>
        <dbReference type="ARBA" id="ARBA00023209"/>
    </source>
</evidence>
<dbReference type="EC" id="2.3.1.274" evidence="8 10"/>
<dbReference type="NCBIfam" id="TIGR00182">
    <property type="entry name" value="plsX"/>
    <property type="match status" value="1"/>
</dbReference>